<name>A0A840BZN7_9HYPH</name>
<sequence length="155" mass="16582">MDIDALMDAARAAAEHSPNRRRKVGAVLVTADGTTITAFNTFPTGVAALDERCDGEARFVFMEHAERNAIYEAARRGIALAGASLFCNLYPCLDCARGIVQSGIRRLFVPAVDYDDGTWGVSFRASTIILEEGRVEVVHLDGPAAADRDVAAIPG</sequence>
<dbReference type="GO" id="GO:0005737">
    <property type="term" value="C:cytoplasm"/>
    <property type="evidence" value="ECO:0007669"/>
    <property type="project" value="TreeGrafter"/>
</dbReference>
<dbReference type="SUPFAM" id="SSF53927">
    <property type="entry name" value="Cytidine deaminase-like"/>
    <property type="match status" value="1"/>
</dbReference>
<dbReference type="InterPro" id="IPR016192">
    <property type="entry name" value="APOBEC/CMP_deaminase_Zn-bd"/>
</dbReference>
<dbReference type="Gene3D" id="3.40.140.10">
    <property type="entry name" value="Cytidine Deaminase, domain 2"/>
    <property type="match status" value="1"/>
</dbReference>
<dbReference type="Proteomes" id="UP000577362">
    <property type="component" value="Unassembled WGS sequence"/>
</dbReference>
<keyword evidence="4" id="KW-0862">Zinc</keyword>
<dbReference type="PROSITE" id="PS00903">
    <property type="entry name" value="CYT_DCMP_DEAMINASES_1"/>
    <property type="match status" value="1"/>
</dbReference>
<dbReference type="GO" id="GO:0004132">
    <property type="term" value="F:dCMP deaminase activity"/>
    <property type="evidence" value="ECO:0007669"/>
    <property type="project" value="UniProtKB-EC"/>
</dbReference>
<gene>
    <name evidence="6" type="ORF">GGR16_003842</name>
</gene>
<comment type="caution">
    <text evidence="6">The sequence shown here is derived from an EMBL/GenBank/DDBJ whole genome shotgun (WGS) entry which is preliminary data.</text>
</comment>
<evidence type="ECO:0000313" key="7">
    <source>
        <dbReference type="Proteomes" id="UP000577362"/>
    </source>
</evidence>
<dbReference type="AlphaFoldDB" id="A0A840BZN7"/>
<evidence type="ECO:0000256" key="2">
    <source>
        <dbReference type="ARBA" id="ARBA00022723"/>
    </source>
</evidence>
<dbReference type="RefSeq" id="WP_183317628.1">
    <property type="nucleotide sequence ID" value="NZ_JACIEN010000005.1"/>
</dbReference>
<evidence type="ECO:0000313" key="6">
    <source>
        <dbReference type="EMBL" id="MBB4018795.1"/>
    </source>
</evidence>
<dbReference type="InterPro" id="IPR015517">
    <property type="entry name" value="dCMP_deaminase-rel"/>
</dbReference>
<reference evidence="6 7" key="1">
    <citation type="submission" date="2020-08" db="EMBL/GenBank/DDBJ databases">
        <title>Genomic Encyclopedia of Type Strains, Phase IV (KMG-IV): sequencing the most valuable type-strain genomes for metagenomic binning, comparative biology and taxonomic classification.</title>
        <authorList>
            <person name="Goeker M."/>
        </authorList>
    </citation>
    <scope>NUCLEOTIDE SEQUENCE [LARGE SCALE GENOMIC DNA]</scope>
    <source>
        <strain evidence="6 7">DSM 103737</strain>
    </source>
</reference>
<accession>A0A840BZN7</accession>
<keyword evidence="3 6" id="KW-0378">Hydrolase</keyword>
<keyword evidence="7" id="KW-1185">Reference proteome</keyword>
<dbReference type="GO" id="GO:0008270">
    <property type="term" value="F:zinc ion binding"/>
    <property type="evidence" value="ECO:0007669"/>
    <property type="project" value="InterPro"/>
</dbReference>
<evidence type="ECO:0000256" key="1">
    <source>
        <dbReference type="ARBA" id="ARBA00006576"/>
    </source>
</evidence>
<dbReference type="PROSITE" id="PS51747">
    <property type="entry name" value="CYT_DCMP_DEAMINASES_2"/>
    <property type="match status" value="1"/>
</dbReference>
<dbReference type="InterPro" id="IPR002125">
    <property type="entry name" value="CMP_dCMP_dom"/>
</dbReference>
<dbReference type="PANTHER" id="PTHR11086:SF18">
    <property type="entry name" value="DEOXYCYTIDYLATE DEAMINASE"/>
    <property type="match status" value="1"/>
</dbReference>
<dbReference type="PANTHER" id="PTHR11086">
    <property type="entry name" value="DEOXYCYTIDYLATE DEAMINASE-RELATED"/>
    <property type="match status" value="1"/>
</dbReference>
<dbReference type="EC" id="3.5.4.12" evidence="6"/>
<proteinExistence type="inferred from homology"/>
<keyword evidence="2" id="KW-0479">Metal-binding</keyword>
<evidence type="ECO:0000256" key="4">
    <source>
        <dbReference type="ARBA" id="ARBA00022833"/>
    </source>
</evidence>
<feature type="domain" description="CMP/dCMP-type deaminase" evidence="5">
    <location>
        <begin position="1"/>
        <end position="130"/>
    </location>
</feature>
<dbReference type="EMBL" id="JACIEN010000005">
    <property type="protein sequence ID" value="MBB4018795.1"/>
    <property type="molecule type" value="Genomic_DNA"/>
</dbReference>
<dbReference type="Pfam" id="PF00383">
    <property type="entry name" value="dCMP_cyt_deam_1"/>
    <property type="match status" value="1"/>
</dbReference>
<organism evidence="6 7">
    <name type="scientific">Chelatococcus caeni</name>
    <dbReference type="NCBI Taxonomy" id="1348468"/>
    <lineage>
        <taxon>Bacteria</taxon>
        <taxon>Pseudomonadati</taxon>
        <taxon>Pseudomonadota</taxon>
        <taxon>Alphaproteobacteria</taxon>
        <taxon>Hyphomicrobiales</taxon>
        <taxon>Chelatococcaceae</taxon>
        <taxon>Chelatococcus</taxon>
    </lineage>
</organism>
<evidence type="ECO:0000259" key="5">
    <source>
        <dbReference type="PROSITE" id="PS51747"/>
    </source>
</evidence>
<protein>
    <submittedName>
        <fullName evidence="6">dCMP deaminase</fullName>
        <ecNumber evidence="6">3.5.4.12</ecNumber>
    </submittedName>
</protein>
<comment type="similarity">
    <text evidence="1">Belongs to the cytidine and deoxycytidylate deaminase family.</text>
</comment>
<evidence type="ECO:0000256" key="3">
    <source>
        <dbReference type="ARBA" id="ARBA00022801"/>
    </source>
</evidence>
<dbReference type="InterPro" id="IPR016193">
    <property type="entry name" value="Cytidine_deaminase-like"/>
</dbReference>